<dbReference type="SUPFAM" id="SSF69318">
    <property type="entry name" value="Integrin alpha N-terminal domain"/>
    <property type="match status" value="1"/>
</dbReference>
<gene>
    <name evidence="2" type="ORF">EZS26_001676</name>
</gene>
<reference evidence="2 3" key="1">
    <citation type="submission" date="2019-03" db="EMBL/GenBank/DDBJ databases">
        <title>Single cell metagenomics reveals metabolic interactions within the superorganism composed of flagellate Streblomastix strix and complex community of Bacteroidetes bacteria on its surface.</title>
        <authorList>
            <person name="Treitli S.C."/>
            <person name="Kolisko M."/>
            <person name="Husnik F."/>
            <person name="Keeling P."/>
            <person name="Hampl V."/>
        </authorList>
    </citation>
    <scope>NUCLEOTIDE SEQUENCE [LARGE SCALE GENOMIC DNA]</scope>
    <source>
        <strain evidence="2">St1</strain>
    </source>
</reference>
<keyword evidence="1" id="KW-0732">Signal</keyword>
<evidence type="ECO:0000256" key="1">
    <source>
        <dbReference type="SAM" id="SignalP"/>
    </source>
</evidence>
<dbReference type="Pfam" id="PF17963">
    <property type="entry name" value="Big_9"/>
    <property type="match status" value="1"/>
</dbReference>
<dbReference type="Gene3D" id="2.130.10.130">
    <property type="entry name" value="Integrin alpha, N-terminal"/>
    <property type="match status" value="1"/>
</dbReference>
<evidence type="ECO:0000313" key="2">
    <source>
        <dbReference type="EMBL" id="KAA6302075.1"/>
    </source>
</evidence>
<proteinExistence type="predicted"/>
<organism evidence="2 3">
    <name type="scientific">Candidatus Ordinivivax streblomastigis</name>
    <dbReference type="NCBI Taxonomy" id="2540710"/>
    <lineage>
        <taxon>Bacteria</taxon>
        <taxon>Pseudomonadati</taxon>
        <taxon>Bacteroidota</taxon>
        <taxon>Bacteroidia</taxon>
        <taxon>Bacteroidales</taxon>
        <taxon>Candidatus Ordinivivax</taxon>
    </lineage>
</organism>
<dbReference type="Proteomes" id="UP000324575">
    <property type="component" value="Unassembled WGS sequence"/>
</dbReference>
<accession>A0A5M8P0W0</accession>
<dbReference type="EMBL" id="SNRX01000010">
    <property type="protein sequence ID" value="KAA6302075.1"/>
    <property type="molecule type" value="Genomic_DNA"/>
</dbReference>
<dbReference type="InterPro" id="IPR028994">
    <property type="entry name" value="Integrin_alpha_N"/>
</dbReference>
<name>A0A5M8P0W0_9BACT</name>
<comment type="caution">
    <text evidence="2">The sequence shown here is derived from an EMBL/GenBank/DDBJ whole genome shotgun (WGS) entry which is preliminary data.</text>
</comment>
<feature type="chain" id="PRO_5024275790" description="VCBS repeat-containing protein" evidence="1">
    <location>
        <begin position="27"/>
        <end position="1494"/>
    </location>
</feature>
<sequence length="1494" mass="163887">MKHVFFHTLFFLLFLFGNAAINEAFAQYTLNKNFTHTVYFNSDDYWTPANQIPQTKRFNWGQLITGYPAGSSQSTTRITLNNTDLSFGTLTVNGNDIVFTPEISPIITGSGTVAYRVETTAGGSVTTGKFTINLLDQAIDPGMIDSRVDASRCAEGMGPITFTSATRFNGFQNAGSPLGANTHSLNGFTTPIIADLDGDGIPEILGQASHYATGYMEFAGLMITKSNGQEICRLNFTYLDSKNVEQIVPFGNYFYQDYGTWHCTPSAMSVADIDRDGIIELFVAFPNAGGGSSNLKSRIALYKIIPDGATYKLKFIAKTADLYGPGSWQKPILTIVDINGDGDPEVVAYDKIYDAKTLNLVLELENNPTIPSNKRLTLSAPPSTVERPYVGAVRGWSNYDGYVGFNQVYDLDLDGVYDVIAGGKAYLMNRDLSLKAVIQATDLSGGIMPDGRTGVADIDGDGFPDVVAAYKTDPNTLRIAVWTLENRTTNPTPKLLAQRDFVTDNSAGTGSFSNVFIGDIDGKVQNGKLLPEISVLRGGVAFSTYKGKELSLIHPLIRDPVQTPVDNLTPQLTNTTNANVLTSFTYDLDGSDSQKDERLKLSFVLQHTDTSINTGFTLFDFDNDGVEEICYRDMQSMRIIKPLQPFIPIDTNSEAFKTCVLVNATNVKSYTGFENPVIADIDNDGSAEIVVVGGNSSGDFFGFMYAFGNGSGDKYAPTRKVWNQYHYDPFMINDDLTVPSGPAPNRLDPKYQYTRLMRNDDMTVNWDKSLVNYNPYNNTMTQVPINHSYRMTDNNHVVHKVVEPLSYVPDAYLVTSGNEKPNLSTSGVLTFYVGNSVDATAAVAVNLPFRIYRTAVSGSNIVVSGMLGDYGVNTAIQAGTTDMVTVPGLNIGDIYIIRIGDSSTPTNWEFGTNSPTAVQDNVAHTGKVPRASRDCDWSNQMGMAAAFYLNTDGVVVQAYGTVVIDILANDILPTDGTLTRPLAANNMITEGPTHGKITIAADSKITYTNQSQDNLIDGFDSFKYKVTYRNTSGQTVEKEATVYIYVLQSTDDKFVNCGNSSYTIRLQELPAGKVIFYWYDDADIPLLSGNPVSVFDAGAITDSKTYLIRPVFSQLPYSEVNFEKGQLSVYALPDNPAVYPVMEWTGAEGTTNWFEPRNWKYQGGGVADYAPVLTCLDVLIPAGISAPNHYPTLTKPVAIHNITLGDHAMLGNIHFLNYANAKVEMKFTDSERNRGILYSAPFDFVHSGDFMLRGVDGYPVKQAVYMSLFQTENPDNPLESAIAGSFSSYFAETNQALPLGQGFLLYIDKQKDSTIPFVFPSSMYDYEYYYASDFNAGYASLPLPKLSSSLWSGGGVAPVKDLFIALKPWADKTAARGNGEFMVEASGNLTNSDWLLVVNPFSSYLNVKAFLDANASVLDPSVYYVLNNTNKNDGVIFQNSKHRWEVNANPVLNSVTGNEYIAPYEAFFVLKKNSLTKPLQLLYQPQTMTTTVKN</sequence>
<evidence type="ECO:0008006" key="4">
    <source>
        <dbReference type="Google" id="ProtNLM"/>
    </source>
</evidence>
<evidence type="ECO:0000313" key="3">
    <source>
        <dbReference type="Proteomes" id="UP000324575"/>
    </source>
</evidence>
<feature type="signal peptide" evidence="1">
    <location>
        <begin position="1"/>
        <end position="26"/>
    </location>
</feature>
<protein>
    <recommendedName>
        <fullName evidence="4">VCBS repeat-containing protein</fullName>
    </recommendedName>
</protein>